<dbReference type="Proteomes" id="UP000054632">
    <property type="component" value="Unassembled WGS sequence"/>
</dbReference>
<reference evidence="1 2" key="1">
    <citation type="submission" date="2015-01" db="EMBL/GenBank/DDBJ databases">
        <title>Evolution of Trichinella species and genotypes.</title>
        <authorList>
            <person name="Korhonen P.K."/>
            <person name="Edoardo P."/>
            <person name="Giuseppe L.R."/>
            <person name="Gasser R.B."/>
        </authorList>
    </citation>
    <scope>NUCLEOTIDE SEQUENCE [LARGE SCALE GENOMIC DNA]</scope>
    <source>
        <strain evidence="1">ISS13</strain>
    </source>
</reference>
<protein>
    <submittedName>
        <fullName evidence="1">Uncharacterized protein</fullName>
    </submittedName>
</protein>
<feature type="non-terminal residue" evidence="1">
    <location>
        <position position="75"/>
    </location>
</feature>
<dbReference type="EMBL" id="JYDR01000642">
    <property type="protein sequence ID" value="KRY64115.1"/>
    <property type="molecule type" value="Genomic_DNA"/>
</dbReference>
<sequence length="75" mass="8654">MEKVSASSKHVEKYATRIEADAFILLGKLLRIDGYPFYRFLKKKFSLHLLMHSWGINGLQSWSIAYLYTLGNCPS</sequence>
<gene>
    <name evidence="1" type="ORF">T4A_6244</name>
</gene>
<proteinExistence type="predicted"/>
<name>A0A0V1DSZ1_TRIPS</name>
<evidence type="ECO:0000313" key="2">
    <source>
        <dbReference type="Proteomes" id="UP000054632"/>
    </source>
</evidence>
<organism evidence="1 2">
    <name type="scientific">Trichinella pseudospiralis</name>
    <name type="common">Parasitic roundworm</name>
    <dbReference type="NCBI Taxonomy" id="6337"/>
    <lineage>
        <taxon>Eukaryota</taxon>
        <taxon>Metazoa</taxon>
        <taxon>Ecdysozoa</taxon>
        <taxon>Nematoda</taxon>
        <taxon>Enoplea</taxon>
        <taxon>Dorylaimia</taxon>
        <taxon>Trichinellida</taxon>
        <taxon>Trichinellidae</taxon>
        <taxon>Trichinella</taxon>
    </lineage>
</organism>
<evidence type="ECO:0000313" key="1">
    <source>
        <dbReference type="EMBL" id="KRY64115.1"/>
    </source>
</evidence>
<dbReference type="AlphaFoldDB" id="A0A0V1DSZ1"/>
<accession>A0A0V1DSZ1</accession>
<comment type="caution">
    <text evidence="1">The sequence shown here is derived from an EMBL/GenBank/DDBJ whole genome shotgun (WGS) entry which is preliminary data.</text>
</comment>